<gene>
    <name evidence="1" type="ORF">CY34DRAFT_64399</name>
</gene>
<evidence type="ECO:0000313" key="1">
    <source>
        <dbReference type="EMBL" id="KIK33282.1"/>
    </source>
</evidence>
<dbReference type="AlphaFoldDB" id="A0A0D0AGC7"/>
<dbReference type="STRING" id="930992.A0A0D0AGC7"/>
<feature type="non-terminal residue" evidence="1">
    <location>
        <position position="117"/>
    </location>
</feature>
<sequence>MIRSTISPNQTDWVGRLPGIEFAINVAHNETTTYSPFFVNTGRMPRSMIWESPEPDEYPGVRVYAQRMKATILTAHDAILAARVKQTTEANKRRRACPFVVGDLVYISSKNISFPRG</sequence>
<name>A0A0D0AGC7_9AGAM</name>
<dbReference type="InParanoid" id="A0A0D0AGC7"/>
<reference evidence="1 2" key="1">
    <citation type="submission" date="2014-04" db="EMBL/GenBank/DDBJ databases">
        <authorList>
            <consortium name="DOE Joint Genome Institute"/>
            <person name="Kuo A."/>
            <person name="Ruytinx J."/>
            <person name="Rineau F."/>
            <person name="Colpaert J."/>
            <person name="Kohler A."/>
            <person name="Nagy L.G."/>
            <person name="Floudas D."/>
            <person name="Copeland A."/>
            <person name="Barry K.W."/>
            <person name="Cichocki N."/>
            <person name="Veneault-Fourrey C."/>
            <person name="LaButti K."/>
            <person name="Lindquist E.A."/>
            <person name="Lipzen A."/>
            <person name="Lundell T."/>
            <person name="Morin E."/>
            <person name="Murat C."/>
            <person name="Sun H."/>
            <person name="Tunlid A."/>
            <person name="Henrissat B."/>
            <person name="Grigoriev I.V."/>
            <person name="Hibbett D.S."/>
            <person name="Martin F."/>
            <person name="Nordberg H.P."/>
            <person name="Cantor M.N."/>
            <person name="Hua S.X."/>
        </authorList>
    </citation>
    <scope>NUCLEOTIDE SEQUENCE [LARGE SCALE GENOMIC DNA]</scope>
    <source>
        <strain evidence="1 2">UH-Slu-Lm8-n1</strain>
    </source>
</reference>
<evidence type="ECO:0000313" key="2">
    <source>
        <dbReference type="Proteomes" id="UP000054485"/>
    </source>
</evidence>
<dbReference type="Proteomes" id="UP000054485">
    <property type="component" value="Unassembled WGS sequence"/>
</dbReference>
<keyword evidence="2" id="KW-1185">Reference proteome</keyword>
<dbReference type="EMBL" id="KN835979">
    <property type="protein sequence ID" value="KIK33282.1"/>
    <property type="molecule type" value="Genomic_DNA"/>
</dbReference>
<dbReference type="OrthoDB" id="2665613at2759"/>
<organism evidence="1 2">
    <name type="scientific">Suillus luteus UH-Slu-Lm8-n1</name>
    <dbReference type="NCBI Taxonomy" id="930992"/>
    <lineage>
        <taxon>Eukaryota</taxon>
        <taxon>Fungi</taxon>
        <taxon>Dikarya</taxon>
        <taxon>Basidiomycota</taxon>
        <taxon>Agaricomycotina</taxon>
        <taxon>Agaricomycetes</taxon>
        <taxon>Agaricomycetidae</taxon>
        <taxon>Boletales</taxon>
        <taxon>Suillineae</taxon>
        <taxon>Suillaceae</taxon>
        <taxon>Suillus</taxon>
    </lineage>
</organism>
<protein>
    <submittedName>
        <fullName evidence="1">Unplaced genomic scaffold CY34scaffold_848, whole genome shotgun sequence</fullName>
    </submittedName>
</protein>
<dbReference type="HOGENOM" id="CLU_142395_1_0_1"/>
<accession>A0A0D0AGC7</accession>
<proteinExistence type="predicted"/>
<reference evidence="2" key="2">
    <citation type="submission" date="2015-01" db="EMBL/GenBank/DDBJ databases">
        <title>Evolutionary Origins and Diversification of the Mycorrhizal Mutualists.</title>
        <authorList>
            <consortium name="DOE Joint Genome Institute"/>
            <consortium name="Mycorrhizal Genomics Consortium"/>
            <person name="Kohler A."/>
            <person name="Kuo A."/>
            <person name="Nagy L.G."/>
            <person name="Floudas D."/>
            <person name="Copeland A."/>
            <person name="Barry K.W."/>
            <person name="Cichocki N."/>
            <person name="Veneault-Fourrey C."/>
            <person name="LaButti K."/>
            <person name="Lindquist E.A."/>
            <person name="Lipzen A."/>
            <person name="Lundell T."/>
            <person name="Morin E."/>
            <person name="Murat C."/>
            <person name="Riley R."/>
            <person name="Ohm R."/>
            <person name="Sun H."/>
            <person name="Tunlid A."/>
            <person name="Henrissat B."/>
            <person name="Grigoriev I.V."/>
            <person name="Hibbett D.S."/>
            <person name="Martin F."/>
        </authorList>
    </citation>
    <scope>NUCLEOTIDE SEQUENCE [LARGE SCALE GENOMIC DNA]</scope>
    <source>
        <strain evidence="2">UH-Slu-Lm8-n1</strain>
    </source>
</reference>